<dbReference type="InterPro" id="IPR033462">
    <property type="entry name" value="Cache_3-Cache_2"/>
</dbReference>
<dbReference type="eggNOG" id="COG0840">
    <property type="taxonomic scope" value="Bacteria"/>
</dbReference>
<evidence type="ECO:0000256" key="1">
    <source>
        <dbReference type="ARBA" id="ARBA00004370"/>
    </source>
</evidence>
<evidence type="ECO:0000313" key="8">
    <source>
        <dbReference type="EMBL" id="EGK71782.1"/>
    </source>
</evidence>
<dbReference type="InterPro" id="IPR004089">
    <property type="entry name" value="MCPsignal_dom"/>
</dbReference>
<comment type="caution">
    <text evidence="8">The sequence shown here is derived from an EMBL/GenBank/DDBJ whole genome shotgun (WGS) entry which is preliminary data.</text>
</comment>
<dbReference type="Pfam" id="PF17201">
    <property type="entry name" value="Cache_3-Cache_2"/>
    <property type="match status" value="1"/>
</dbReference>
<feature type="transmembrane region" description="Helical" evidence="5">
    <location>
        <begin position="325"/>
        <end position="345"/>
    </location>
</feature>
<feature type="transmembrane region" description="Helical" evidence="5">
    <location>
        <begin position="12"/>
        <end position="35"/>
    </location>
</feature>
<dbReference type="GO" id="GO:0016020">
    <property type="term" value="C:membrane"/>
    <property type="evidence" value="ECO:0007669"/>
    <property type="project" value="UniProtKB-SubCell"/>
</dbReference>
<dbReference type="InterPro" id="IPR029151">
    <property type="entry name" value="Sensor-like_sf"/>
</dbReference>
<protein>
    <submittedName>
        <fullName evidence="8">Methyl-accepting chemotaxis protein</fullName>
    </submittedName>
</protein>
<dbReference type="PROSITE" id="PS50111">
    <property type="entry name" value="CHEMOTAXIS_TRANSDUC_2"/>
    <property type="match status" value="1"/>
</dbReference>
<dbReference type="GO" id="GO:0007165">
    <property type="term" value="P:signal transduction"/>
    <property type="evidence" value="ECO:0007669"/>
    <property type="project" value="UniProtKB-KW"/>
</dbReference>
<gene>
    <name evidence="8" type="ORF">METUNv1_02006</name>
</gene>
<keyword evidence="5" id="KW-0472">Membrane</keyword>
<dbReference type="STRING" id="1000565.METUNv1_02006"/>
<dbReference type="CDD" id="cd06225">
    <property type="entry name" value="HAMP"/>
    <property type="match status" value="1"/>
</dbReference>
<accession>F5RCK2</accession>
<dbReference type="EMBL" id="AFHG01000048">
    <property type="protein sequence ID" value="EGK71782.1"/>
    <property type="molecule type" value="Genomic_DNA"/>
</dbReference>
<dbReference type="GO" id="GO:0006935">
    <property type="term" value="P:chemotaxis"/>
    <property type="evidence" value="ECO:0007669"/>
    <property type="project" value="UniProtKB-ARBA"/>
</dbReference>
<dbReference type="InterPro" id="IPR003660">
    <property type="entry name" value="HAMP_dom"/>
</dbReference>
<evidence type="ECO:0000256" key="3">
    <source>
        <dbReference type="ARBA" id="ARBA00029447"/>
    </source>
</evidence>
<comment type="similarity">
    <text evidence="3">Belongs to the methyl-accepting chemotaxis (MCP) protein family.</text>
</comment>
<evidence type="ECO:0000259" key="6">
    <source>
        <dbReference type="PROSITE" id="PS50111"/>
    </source>
</evidence>
<dbReference type="PROSITE" id="PS50885">
    <property type="entry name" value="HAMP"/>
    <property type="match status" value="1"/>
</dbReference>
<dbReference type="Gene3D" id="1.10.287.950">
    <property type="entry name" value="Methyl-accepting chemotaxis protein"/>
    <property type="match status" value="1"/>
</dbReference>
<evidence type="ECO:0000256" key="4">
    <source>
        <dbReference type="PROSITE-ProRule" id="PRU00284"/>
    </source>
</evidence>
<dbReference type="RefSeq" id="WP_008061243.1">
    <property type="nucleotide sequence ID" value="NZ_AFHG01000048.1"/>
</dbReference>
<evidence type="ECO:0000256" key="2">
    <source>
        <dbReference type="ARBA" id="ARBA00023224"/>
    </source>
</evidence>
<evidence type="ECO:0000259" key="7">
    <source>
        <dbReference type="PROSITE" id="PS50885"/>
    </source>
</evidence>
<dbReference type="Pfam" id="PF00015">
    <property type="entry name" value="MCPsignal"/>
    <property type="match status" value="1"/>
</dbReference>
<dbReference type="OrthoDB" id="9763018at2"/>
<reference evidence="8 9" key="1">
    <citation type="journal article" date="2011" name="J. Bacteriol.">
        <title>Genome sequence of Methyloversatilis universalis FAM5T, a methylotrophic representative of the order Rhodocyclales.</title>
        <authorList>
            <person name="Kittichotirat W."/>
            <person name="Good N.M."/>
            <person name="Hall R."/>
            <person name="Bringel F."/>
            <person name="Lajus A."/>
            <person name="Medigue C."/>
            <person name="Smalley N.E."/>
            <person name="Beck D."/>
            <person name="Bumgarner R."/>
            <person name="Vuilleumier S."/>
            <person name="Kalyuzhnaya M.G."/>
        </authorList>
    </citation>
    <scope>NUCLEOTIDE SEQUENCE [LARGE SCALE GENOMIC DNA]</scope>
    <source>
        <strain evidence="9">ATCC BAA-1314 / JCM 13912 / FAM5</strain>
    </source>
</reference>
<dbReference type="SUPFAM" id="SSF103190">
    <property type="entry name" value="Sensory domain-like"/>
    <property type="match status" value="1"/>
</dbReference>
<dbReference type="CDD" id="cd11386">
    <property type="entry name" value="MCP_signal"/>
    <property type="match status" value="1"/>
</dbReference>
<evidence type="ECO:0000313" key="9">
    <source>
        <dbReference type="Proteomes" id="UP000005019"/>
    </source>
</evidence>
<dbReference type="PANTHER" id="PTHR32089:SF112">
    <property type="entry name" value="LYSOZYME-LIKE PROTEIN-RELATED"/>
    <property type="match status" value="1"/>
</dbReference>
<dbReference type="PANTHER" id="PTHR32089">
    <property type="entry name" value="METHYL-ACCEPTING CHEMOTAXIS PROTEIN MCPB"/>
    <property type="match status" value="1"/>
</dbReference>
<dbReference type="FunFam" id="1.10.287.950:FF:000001">
    <property type="entry name" value="Methyl-accepting chemotaxis sensory transducer"/>
    <property type="match status" value="1"/>
</dbReference>
<dbReference type="SMART" id="SM00283">
    <property type="entry name" value="MA"/>
    <property type="match status" value="1"/>
</dbReference>
<keyword evidence="2 4" id="KW-0807">Transducer</keyword>
<dbReference type="Gene3D" id="3.30.450.20">
    <property type="entry name" value="PAS domain"/>
    <property type="match status" value="1"/>
</dbReference>
<keyword evidence="5" id="KW-1133">Transmembrane helix</keyword>
<dbReference type="SUPFAM" id="SSF58104">
    <property type="entry name" value="Methyl-accepting chemotaxis protein (MCP) signaling domain"/>
    <property type="match status" value="1"/>
</dbReference>
<feature type="domain" description="Methyl-accepting transducer" evidence="6">
    <location>
        <begin position="406"/>
        <end position="642"/>
    </location>
</feature>
<proteinExistence type="inferred from homology"/>
<evidence type="ECO:0000256" key="5">
    <source>
        <dbReference type="SAM" id="Phobius"/>
    </source>
</evidence>
<keyword evidence="5" id="KW-0812">Transmembrane</keyword>
<sequence length="678" mass="71793">MFAFNRLSVVSQLSSSIGLLCLTVFTGLIAVVSISSNRTAIDQTRAHLGDQADATTQLLDLSYDSAMTNAEKGMAAFKRALGGEVTVSEDTVDMGKYPAVRVARVGSAALNGDENRMKQIRDLTGADPAVMVRVGDEFVRVATLLKDKDGKSQAGVAIKAGPETEALLKGDSYRGVVERNGRFYISSLEPIKDSAGRVAGALSSRVDVQSVIDQLFASLKTIKVGETGYIHVIKPGDSADSTEMLYHPKHAGKTIKDIGNPVLTRVIDEQIDRKEGDHIYDWPTADGSMAPKIASFRKSDKWGWIVSSGAHVEEFTRDTTRLRNLLIGFCVAAGLLFAGLTWWLARSRLARLRDVSAAMTRLGNGDFSQRLPVVTGESHNELDLISLQMNEATRKTAALITATADAARAVGEAARTLRAGSSEVVSGSTEQSSAAAGLAAAIEQLSVSITHVADSAGVADGITREARSAASEGENKLNSMVDGMQRIAAEIRDASSAVSDLAGRTREISNVGRIIQEIAEQTNLLALNAAIEAARAGESGRGFAVVADEVRKLAERTAASTQEIASMVSSVQADADKVVRRISEVSGQVDAGVTLASEAGEVLRIISAHSERTAEAMKEIAAATREQSSASQSVAQGVERIAGMAEQNADITRRADGQTHGLEVLAGELQDNVGRFVV</sequence>
<organism evidence="8 9">
    <name type="scientific">Methyloversatilis universalis (strain ATCC BAA-1314 / DSM 25237 / JCM 13912 / CCUG 52030 / FAM5)</name>
    <dbReference type="NCBI Taxonomy" id="1000565"/>
    <lineage>
        <taxon>Bacteria</taxon>
        <taxon>Pseudomonadati</taxon>
        <taxon>Pseudomonadota</taxon>
        <taxon>Betaproteobacteria</taxon>
        <taxon>Nitrosomonadales</taxon>
        <taxon>Sterolibacteriaceae</taxon>
        <taxon>Methyloversatilis</taxon>
    </lineage>
</organism>
<dbReference type="AlphaFoldDB" id="F5RCK2"/>
<dbReference type="SMART" id="SM00304">
    <property type="entry name" value="HAMP"/>
    <property type="match status" value="2"/>
</dbReference>
<name>F5RCK2_METUF</name>
<keyword evidence="9" id="KW-1185">Reference proteome</keyword>
<comment type="subcellular location">
    <subcellularLocation>
        <location evidence="1">Membrane</location>
    </subcellularLocation>
</comment>
<dbReference type="Proteomes" id="UP000005019">
    <property type="component" value="Unassembled WGS sequence"/>
</dbReference>
<feature type="domain" description="HAMP" evidence="7">
    <location>
        <begin position="346"/>
        <end position="401"/>
    </location>
</feature>